<name>A0A0V0ZD82_9BILA</name>
<gene>
    <name evidence="1" type="ORF">T12_14072</name>
</gene>
<evidence type="ECO:0000313" key="1">
    <source>
        <dbReference type="EMBL" id="KRY10433.1"/>
    </source>
</evidence>
<dbReference type="EMBL" id="JYDQ01000231">
    <property type="protein sequence ID" value="KRY10433.1"/>
    <property type="molecule type" value="Genomic_DNA"/>
</dbReference>
<reference evidence="1 2" key="1">
    <citation type="submission" date="2015-01" db="EMBL/GenBank/DDBJ databases">
        <title>Evolution of Trichinella species and genotypes.</title>
        <authorList>
            <person name="Korhonen P.K."/>
            <person name="Edoardo P."/>
            <person name="Giuseppe L.R."/>
            <person name="Gasser R.B."/>
        </authorList>
    </citation>
    <scope>NUCLEOTIDE SEQUENCE [LARGE SCALE GENOMIC DNA]</scope>
    <source>
        <strain evidence="1">ISS2496</strain>
    </source>
</reference>
<sequence>MVFSQAVQKGIRENQYQNQIKQNAEKVLQNANDITSTQELSGEEYKCGVDELLLWASNEPVARPPII</sequence>
<accession>A0A0V0ZD82</accession>
<keyword evidence="2" id="KW-1185">Reference proteome</keyword>
<dbReference type="Proteomes" id="UP000054783">
    <property type="component" value="Unassembled WGS sequence"/>
</dbReference>
<protein>
    <submittedName>
        <fullName evidence="1">Uncharacterized protein</fullName>
    </submittedName>
</protein>
<organism evidence="1 2">
    <name type="scientific">Trichinella patagoniensis</name>
    <dbReference type="NCBI Taxonomy" id="990121"/>
    <lineage>
        <taxon>Eukaryota</taxon>
        <taxon>Metazoa</taxon>
        <taxon>Ecdysozoa</taxon>
        <taxon>Nematoda</taxon>
        <taxon>Enoplea</taxon>
        <taxon>Dorylaimia</taxon>
        <taxon>Trichinellida</taxon>
        <taxon>Trichinellidae</taxon>
        <taxon>Trichinella</taxon>
    </lineage>
</organism>
<evidence type="ECO:0000313" key="2">
    <source>
        <dbReference type="Proteomes" id="UP000054783"/>
    </source>
</evidence>
<comment type="caution">
    <text evidence="1">The sequence shown here is derived from an EMBL/GenBank/DDBJ whole genome shotgun (WGS) entry which is preliminary data.</text>
</comment>
<dbReference type="AlphaFoldDB" id="A0A0V0ZD82"/>
<proteinExistence type="predicted"/>